<dbReference type="Pfam" id="PF07715">
    <property type="entry name" value="Plug"/>
    <property type="match status" value="1"/>
</dbReference>
<name>A0A0K0XUB2_9GAMM</name>
<evidence type="ECO:0000256" key="12">
    <source>
        <dbReference type="PROSITE-ProRule" id="PRU01360"/>
    </source>
</evidence>
<evidence type="ECO:0000256" key="1">
    <source>
        <dbReference type="ARBA" id="ARBA00004571"/>
    </source>
</evidence>
<keyword evidence="11 12" id="KW-0998">Cell outer membrane</keyword>
<dbReference type="Gene3D" id="2.40.170.20">
    <property type="entry name" value="TonB-dependent receptor, beta-barrel domain"/>
    <property type="match status" value="1"/>
</dbReference>
<dbReference type="GO" id="GO:0015344">
    <property type="term" value="F:siderophore uptake transmembrane transporter activity"/>
    <property type="evidence" value="ECO:0007669"/>
    <property type="project" value="TreeGrafter"/>
</dbReference>
<dbReference type="SUPFAM" id="SSF56935">
    <property type="entry name" value="Porins"/>
    <property type="match status" value="1"/>
</dbReference>
<dbReference type="KEGG" id="wma:WM2015_923"/>
<proteinExistence type="inferred from homology"/>
<keyword evidence="10 12" id="KW-0472">Membrane</keyword>
<keyword evidence="6" id="KW-0732">Signal</keyword>
<keyword evidence="4" id="KW-0410">Iron transport</keyword>
<evidence type="ECO:0000256" key="8">
    <source>
        <dbReference type="ARBA" id="ARBA00023065"/>
    </source>
</evidence>
<evidence type="ECO:0000256" key="9">
    <source>
        <dbReference type="ARBA" id="ARBA00023077"/>
    </source>
</evidence>
<dbReference type="PANTHER" id="PTHR32552:SF68">
    <property type="entry name" value="FERRICHROME OUTER MEMBRANE TRANSPORTER_PHAGE RECEPTOR"/>
    <property type="match status" value="1"/>
</dbReference>
<dbReference type="InterPro" id="IPR036942">
    <property type="entry name" value="Beta-barrel_TonB_sf"/>
</dbReference>
<evidence type="ECO:0000256" key="2">
    <source>
        <dbReference type="ARBA" id="ARBA00022448"/>
    </source>
</evidence>
<dbReference type="InterPro" id="IPR037066">
    <property type="entry name" value="Plug_dom_sf"/>
</dbReference>
<dbReference type="Proteomes" id="UP000066624">
    <property type="component" value="Chromosome"/>
</dbReference>
<dbReference type="OrthoDB" id="9815954at2"/>
<evidence type="ECO:0000256" key="4">
    <source>
        <dbReference type="ARBA" id="ARBA00022496"/>
    </source>
</evidence>
<protein>
    <submittedName>
        <fullName evidence="14">Uncharacterized protein</fullName>
    </submittedName>
</protein>
<dbReference type="RefSeq" id="WP_049724948.1">
    <property type="nucleotide sequence ID" value="NZ_CP012154.1"/>
</dbReference>
<evidence type="ECO:0000256" key="7">
    <source>
        <dbReference type="ARBA" id="ARBA00023004"/>
    </source>
</evidence>
<dbReference type="GO" id="GO:0009279">
    <property type="term" value="C:cell outer membrane"/>
    <property type="evidence" value="ECO:0007669"/>
    <property type="project" value="UniProtKB-SubCell"/>
</dbReference>
<evidence type="ECO:0000256" key="6">
    <source>
        <dbReference type="ARBA" id="ARBA00022729"/>
    </source>
</evidence>
<keyword evidence="9 13" id="KW-0798">TonB box</keyword>
<reference evidence="14 15" key="1">
    <citation type="submission" date="2015-07" db="EMBL/GenBank/DDBJ databases">
        <authorList>
            <person name="Noorani M."/>
        </authorList>
    </citation>
    <scope>NUCLEOTIDE SEQUENCE [LARGE SCALE GENOMIC DNA]</scope>
    <source>
        <strain evidence="14 15">KCTC 42284</strain>
    </source>
</reference>
<evidence type="ECO:0000256" key="3">
    <source>
        <dbReference type="ARBA" id="ARBA00022452"/>
    </source>
</evidence>
<evidence type="ECO:0000313" key="15">
    <source>
        <dbReference type="Proteomes" id="UP000066624"/>
    </source>
</evidence>
<keyword evidence="8" id="KW-0406">Ion transport</keyword>
<keyword evidence="2 12" id="KW-0813">Transport</keyword>
<keyword evidence="5 12" id="KW-0812">Transmembrane</keyword>
<evidence type="ECO:0000256" key="5">
    <source>
        <dbReference type="ARBA" id="ARBA00022692"/>
    </source>
</evidence>
<comment type="subcellular location">
    <subcellularLocation>
        <location evidence="1 12">Cell outer membrane</location>
        <topology evidence="1 12">Multi-pass membrane protein</topology>
    </subcellularLocation>
</comment>
<dbReference type="PROSITE" id="PS52016">
    <property type="entry name" value="TONB_DEPENDENT_REC_3"/>
    <property type="match status" value="1"/>
</dbReference>
<dbReference type="InterPro" id="IPR000531">
    <property type="entry name" value="Beta-barrel_TonB"/>
</dbReference>
<comment type="similarity">
    <text evidence="12 13">Belongs to the TonB-dependent receptor family.</text>
</comment>
<dbReference type="Pfam" id="PF00593">
    <property type="entry name" value="TonB_dep_Rec_b-barrel"/>
    <property type="match status" value="1"/>
</dbReference>
<keyword evidence="3 12" id="KW-1134">Transmembrane beta strand</keyword>
<dbReference type="Gene3D" id="2.170.130.10">
    <property type="entry name" value="TonB-dependent receptor, plug domain"/>
    <property type="match status" value="1"/>
</dbReference>
<evidence type="ECO:0000256" key="10">
    <source>
        <dbReference type="ARBA" id="ARBA00023136"/>
    </source>
</evidence>
<dbReference type="EMBL" id="CP012154">
    <property type="protein sequence ID" value="AKS41304.1"/>
    <property type="molecule type" value="Genomic_DNA"/>
</dbReference>
<dbReference type="PANTHER" id="PTHR32552">
    <property type="entry name" value="FERRICHROME IRON RECEPTOR-RELATED"/>
    <property type="match status" value="1"/>
</dbReference>
<dbReference type="AlphaFoldDB" id="A0A0K0XUB2"/>
<evidence type="ECO:0000256" key="11">
    <source>
        <dbReference type="ARBA" id="ARBA00023237"/>
    </source>
</evidence>
<accession>A0A0K0XUB2</accession>
<organism evidence="14 15">
    <name type="scientific">Wenzhouxiangella marina</name>
    <dbReference type="NCBI Taxonomy" id="1579979"/>
    <lineage>
        <taxon>Bacteria</taxon>
        <taxon>Pseudomonadati</taxon>
        <taxon>Pseudomonadota</taxon>
        <taxon>Gammaproteobacteria</taxon>
        <taxon>Chromatiales</taxon>
        <taxon>Wenzhouxiangellaceae</taxon>
        <taxon>Wenzhouxiangella</taxon>
    </lineage>
</organism>
<dbReference type="STRING" id="1579979.WM2015_923"/>
<gene>
    <name evidence="14" type="ORF">WM2015_923</name>
</gene>
<keyword evidence="15" id="KW-1185">Reference proteome</keyword>
<evidence type="ECO:0000313" key="14">
    <source>
        <dbReference type="EMBL" id="AKS41304.1"/>
    </source>
</evidence>
<sequence>MHSSLIVLIAVLNTASPERAELPTLDVSGRDIDPGSPQATATLDRVAIETIRPTHPAELFARLPGTWITRGSGQEHLSAVRSPLLSGAGGCGALLILEDGVPIRPPGFCNVNNLFEVDLLQADAVRVLRGPGGLGHASGGLHGVIDIRSRSLAGAPALDLALEAGSHGYRRASLSLTGSAGDGAIGLDAVATDAGSFRVDEAYEHQFLALAHQAPTTWGQWTTRLHLARLDQDTAGFIFGFEAYRDPILRRQNLNPEAYRRATAARISSRAEWSDGLKESRLTVFARRSRMTFLQHFLPGKPLERNGQVSIGAQFDRTIEGFGDTGLSLDWGLDVEWFNGVLSQEQFAPAEGSPFLVATRPVGQHYDYGVDGRRLGAYLALSGELDARWRWRAGLSGDWLAYDYDNRLAPGNLTDQGEPCGFGGCLYTRPDDRRDRFVDLAPEFTLSRQLDSGLAWLRLARGVRAPQATELYRLQSGQTVADLDSEQLDAFELGLRGGDRLLWELVAFAQRKENFIFRDAEGFNVSDGRTRHLGVEFDLRWTLSESLSLGARGIWARHSYRFDRDLGGEVIESGRRIPSAPDRLWSADLNWAPSDRLKAQLAAESTGRYFLDAANSRRYEGHTLWHASASYDLDARWRLDLRLRNLTGERYAERADYAFGNYRYFPGAGRTVFVSLGYAIP</sequence>
<keyword evidence="7" id="KW-0408">Iron</keyword>
<evidence type="ECO:0000256" key="13">
    <source>
        <dbReference type="RuleBase" id="RU003357"/>
    </source>
</evidence>
<dbReference type="InterPro" id="IPR039426">
    <property type="entry name" value="TonB-dep_rcpt-like"/>
</dbReference>
<dbReference type="InterPro" id="IPR012910">
    <property type="entry name" value="Plug_dom"/>
</dbReference>